<dbReference type="OrthoDB" id="3708256at2"/>
<proteinExistence type="predicted"/>
<dbReference type="STRING" id="994479.GCA_000194155_03005"/>
<name>A0A2N3XVZ9_SACSN</name>
<evidence type="ECO:0000313" key="2">
    <source>
        <dbReference type="Proteomes" id="UP000233786"/>
    </source>
</evidence>
<dbReference type="EMBL" id="PJNB01000001">
    <property type="protein sequence ID" value="PKW14790.1"/>
    <property type="molecule type" value="Genomic_DNA"/>
</dbReference>
<dbReference type="Proteomes" id="UP000233786">
    <property type="component" value="Unassembled WGS sequence"/>
</dbReference>
<protein>
    <submittedName>
        <fullName evidence="1">Uncharacterized protein</fullName>
    </submittedName>
</protein>
<accession>A0A2N3XVZ9</accession>
<dbReference type="RefSeq" id="WP_010695936.1">
    <property type="nucleotide sequence ID" value="NZ_CP061007.1"/>
</dbReference>
<gene>
    <name evidence="1" type="ORF">A8926_2437</name>
</gene>
<comment type="caution">
    <text evidence="1">The sequence shown here is derived from an EMBL/GenBank/DDBJ whole genome shotgun (WGS) entry which is preliminary data.</text>
</comment>
<keyword evidence="2" id="KW-1185">Reference proteome</keyword>
<evidence type="ECO:0000313" key="1">
    <source>
        <dbReference type="EMBL" id="PKW14790.1"/>
    </source>
</evidence>
<organism evidence="1 2">
    <name type="scientific">Saccharopolyspora spinosa</name>
    <dbReference type="NCBI Taxonomy" id="60894"/>
    <lineage>
        <taxon>Bacteria</taxon>
        <taxon>Bacillati</taxon>
        <taxon>Actinomycetota</taxon>
        <taxon>Actinomycetes</taxon>
        <taxon>Pseudonocardiales</taxon>
        <taxon>Pseudonocardiaceae</taxon>
        <taxon>Saccharopolyspora</taxon>
    </lineage>
</organism>
<sequence length="96" mass="10172">MTGDTAPGRYATTTPDDHQLAQMTRGVVLALGIAVGDLEQGRYDGAERERLAGYLDRLAAALRSDSQPRGGLVVDAEHTSTSLIIDQRRAGGEGHP</sequence>
<reference evidence="1" key="1">
    <citation type="submission" date="2017-12" db="EMBL/GenBank/DDBJ databases">
        <title>Sequencing the genomes of 1000 Actinobacteria strains.</title>
        <authorList>
            <person name="Klenk H.-P."/>
        </authorList>
    </citation>
    <scope>NUCLEOTIDE SEQUENCE [LARGE SCALE GENOMIC DNA]</scope>
    <source>
        <strain evidence="1">DSM 44228</strain>
    </source>
</reference>
<dbReference type="AlphaFoldDB" id="A0A2N3XVZ9"/>